<evidence type="ECO:0000256" key="3">
    <source>
        <dbReference type="RuleBase" id="RU000363"/>
    </source>
</evidence>
<evidence type="ECO:0000259" key="5">
    <source>
        <dbReference type="SMART" id="SM00822"/>
    </source>
</evidence>
<dbReference type="PANTHER" id="PTHR44196:SF1">
    <property type="entry name" value="DEHYDROGENASE_REDUCTASE SDR FAMILY MEMBER 7B"/>
    <property type="match status" value="1"/>
</dbReference>
<dbReference type="EMBL" id="CP114202">
    <property type="protein sequence ID" value="WAU01052.1"/>
    <property type="molecule type" value="Genomic_DNA"/>
</dbReference>
<dbReference type="InterPro" id="IPR020904">
    <property type="entry name" value="Sc_DH/Rdtase_CS"/>
</dbReference>
<feature type="region of interest" description="Disordered" evidence="4">
    <location>
        <begin position="281"/>
        <end position="310"/>
    </location>
</feature>
<dbReference type="NCBIfam" id="NF004526">
    <property type="entry name" value="PRK05872.1"/>
    <property type="match status" value="1"/>
</dbReference>
<dbReference type="InterPro" id="IPR002347">
    <property type="entry name" value="SDR_fam"/>
</dbReference>
<dbReference type="PANTHER" id="PTHR44196">
    <property type="entry name" value="DEHYDROGENASE/REDUCTASE SDR FAMILY MEMBER 7B"/>
    <property type="match status" value="1"/>
</dbReference>
<protein>
    <submittedName>
        <fullName evidence="6">SDR family oxidoreductase</fullName>
    </submittedName>
</protein>
<evidence type="ECO:0000256" key="4">
    <source>
        <dbReference type="SAM" id="MobiDB-lite"/>
    </source>
</evidence>
<proteinExistence type="inferred from homology"/>
<keyword evidence="2" id="KW-0560">Oxidoreductase</keyword>
<evidence type="ECO:0000256" key="2">
    <source>
        <dbReference type="ARBA" id="ARBA00023002"/>
    </source>
</evidence>
<evidence type="ECO:0000256" key="1">
    <source>
        <dbReference type="ARBA" id="ARBA00006484"/>
    </source>
</evidence>
<comment type="similarity">
    <text evidence="1 3">Belongs to the short-chain dehydrogenases/reductases (SDR) family.</text>
</comment>
<dbReference type="PRINTS" id="PR00081">
    <property type="entry name" value="GDHRDH"/>
</dbReference>
<dbReference type="PRINTS" id="PR00080">
    <property type="entry name" value="SDRFAMILY"/>
</dbReference>
<dbReference type="Gene3D" id="3.40.50.720">
    <property type="entry name" value="NAD(P)-binding Rossmann-like Domain"/>
    <property type="match status" value="1"/>
</dbReference>
<evidence type="ECO:0000313" key="6">
    <source>
        <dbReference type="EMBL" id="WAU01052.1"/>
    </source>
</evidence>
<organism evidence="6 7">
    <name type="scientific">Streptomyces nigrescens</name>
    <dbReference type="NCBI Taxonomy" id="1920"/>
    <lineage>
        <taxon>Bacteria</taxon>
        <taxon>Bacillati</taxon>
        <taxon>Actinomycetota</taxon>
        <taxon>Actinomycetes</taxon>
        <taxon>Kitasatosporales</taxon>
        <taxon>Streptomycetaceae</taxon>
        <taxon>Streptomyces</taxon>
    </lineage>
</organism>
<accession>A0ABY7IQD1</accession>
<dbReference type="SMART" id="SM00822">
    <property type="entry name" value="PKS_KR"/>
    <property type="match status" value="1"/>
</dbReference>
<reference evidence="6 7" key="1">
    <citation type="submission" date="2022-12" db="EMBL/GenBank/DDBJ databases">
        <authorList>
            <person name="Ruckert C."/>
            <person name="Busche T."/>
            <person name="Kalinowski J."/>
            <person name="Wittmann C."/>
        </authorList>
    </citation>
    <scope>NUCLEOTIDE SEQUENCE [LARGE SCALE GENOMIC DNA]</scope>
    <source>
        <strain evidence="6 7">DSM 40555</strain>
    </source>
</reference>
<dbReference type="Proteomes" id="UP001210609">
    <property type="component" value="Chromosome"/>
</dbReference>
<dbReference type="Pfam" id="PF00106">
    <property type="entry name" value="adh_short"/>
    <property type="match status" value="1"/>
</dbReference>
<evidence type="ECO:0000313" key="7">
    <source>
        <dbReference type="Proteomes" id="UP001210609"/>
    </source>
</evidence>
<dbReference type="PROSITE" id="PS00061">
    <property type="entry name" value="ADH_SHORT"/>
    <property type="match status" value="1"/>
</dbReference>
<sequence length="310" mass="32830">MGNKTTPLAGRLAVVTGAARGVGAGIARELARYGARVVVLGREEESLARLADSLPVEAHTFEVDVTDDAAMDRVAARIHDRIGPPSVVVANAGVAEGGPFVTSDPATWRRVIEVNLIGSAITARAFLPGLLATRGYFLQIASTAAFGPAPMMSAYCASKAGVESFAQCLRAELGHQGVGVGIAYLNWTDTDMIRDADQHGVLRELRAHMPPPARRVHPVEKVAARLVTAVERRSPTVYAPSWLRLAQPVRPVLPPLVTWISRRELPRLAERVRFDATGLLGTGGRADRAADSDRTAGTDGTAGTQGTHGV</sequence>
<keyword evidence="7" id="KW-1185">Reference proteome</keyword>
<dbReference type="SUPFAM" id="SSF51735">
    <property type="entry name" value="NAD(P)-binding Rossmann-fold domains"/>
    <property type="match status" value="1"/>
</dbReference>
<feature type="compositionally biased region" description="Basic and acidic residues" evidence="4">
    <location>
        <begin position="285"/>
        <end position="296"/>
    </location>
</feature>
<feature type="domain" description="Ketoreductase" evidence="5">
    <location>
        <begin position="11"/>
        <end position="190"/>
    </location>
</feature>
<dbReference type="InterPro" id="IPR036291">
    <property type="entry name" value="NAD(P)-bd_dom_sf"/>
</dbReference>
<feature type="compositionally biased region" description="Low complexity" evidence="4">
    <location>
        <begin position="297"/>
        <end position="310"/>
    </location>
</feature>
<dbReference type="InterPro" id="IPR057326">
    <property type="entry name" value="KR_dom"/>
</dbReference>
<name>A0ABY7IQD1_STRNI</name>
<gene>
    <name evidence="6" type="ORF">STRLI_007360</name>
</gene>
<dbReference type="CDD" id="cd05233">
    <property type="entry name" value="SDR_c"/>
    <property type="match status" value="1"/>
</dbReference>
<dbReference type="RefSeq" id="WP_159491451.1">
    <property type="nucleotide sequence ID" value="NZ_BLIP01000003.1"/>
</dbReference>